<evidence type="ECO:0000313" key="1">
    <source>
        <dbReference type="Proteomes" id="UP000887572"/>
    </source>
</evidence>
<name>A0A914I738_GLORO</name>
<dbReference type="Proteomes" id="UP000887572">
    <property type="component" value="Unplaced"/>
</dbReference>
<dbReference type="AlphaFoldDB" id="A0A914I738"/>
<reference evidence="2" key="1">
    <citation type="submission" date="2022-11" db="UniProtKB">
        <authorList>
            <consortium name="WormBaseParasite"/>
        </authorList>
    </citation>
    <scope>IDENTIFICATION</scope>
</reference>
<organism evidence="1 2">
    <name type="scientific">Globodera rostochiensis</name>
    <name type="common">Golden nematode worm</name>
    <name type="synonym">Heterodera rostochiensis</name>
    <dbReference type="NCBI Taxonomy" id="31243"/>
    <lineage>
        <taxon>Eukaryota</taxon>
        <taxon>Metazoa</taxon>
        <taxon>Ecdysozoa</taxon>
        <taxon>Nematoda</taxon>
        <taxon>Chromadorea</taxon>
        <taxon>Rhabditida</taxon>
        <taxon>Tylenchina</taxon>
        <taxon>Tylenchomorpha</taxon>
        <taxon>Tylenchoidea</taxon>
        <taxon>Heteroderidae</taxon>
        <taxon>Heteroderinae</taxon>
        <taxon>Globodera</taxon>
    </lineage>
</organism>
<protein>
    <submittedName>
        <fullName evidence="2">Uncharacterized protein</fullName>
    </submittedName>
</protein>
<keyword evidence="1" id="KW-1185">Reference proteome</keyword>
<evidence type="ECO:0000313" key="2">
    <source>
        <dbReference type="WBParaSite" id="Gr19_v10_g7908.t1"/>
    </source>
</evidence>
<sequence>MLVSLNEPVKTNLGKSEWLRAAPTQDDVGTEISAELITGERKGKGKVEQRMHFPRQEMKTDDPCAPTLGFAHRSMAWDVGGDHPGVIPVLRGRVCEGDF</sequence>
<accession>A0A914I738</accession>
<proteinExistence type="predicted"/>
<dbReference type="WBParaSite" id="Gr19_v10_g7908.t1">
    <property type="protein sequence ID" value="Gr19_v10_g7908.t1"/>
    <property type="gene ID" value="Gr19_v10_g7908"/>
</dbReference>